<reference evidence="8 9" key="1">
    <citation type="submission" date="2020-08" db="EMBL/GenBank/DDBJ databases">
        <title>Sequencing the genomes of 1000 actinobacteria strains.</title>
        <authorList>
            <person name="Klenk H.-P."/>
        </authorList>
    </citation>
    <scope>NUCLEOTIDE SEQUENCE [LARGE SCALE GENOMIC DNA]</scope>
    <source>
        <strain evidence="8 9">DSM 45582</strain>
    </source>
</reference>
<feature type="domain" description="Type II secretion system protein GspF" evidence="7">
    <location>
        <begin position="65"/>
        <end position="192"/>
    </location>
</feature>
<dbReference type="Proteomes" id="UP000580474">
    <property type="component" value="Unassembled WGS sequence"/>
</dbReference>
<dbReference type="GO" id="GO:0005886">
    <property type="term" value="C:plasma membrane"/>
    <property type="evidence" value="ECO:0007669"/>
    <property type="project" value="UniProtKB-SubCell"/>
</dbReference>
<evidence type="ECO:0000313" key="8">
    <source>
        <dbReference type="EMBL" id="MBB5070438.1"/>
    </source>
</evidence>
<comment type="subcellular location">
    <subcellularLocation>
        <location evidence="1">Cell membrane</location>
        <topology evidence="1">Multi-pass membrane protein</topology>
    </subcellularLocation>
</comment>
<keyword evidence="2" id="KW-1003">Cell membrane</keyword>
<dbReference type="Pfam" id="PF00482">
    <property type="entry name" value="T2SSF"/>
    <property type="match status" value="1"/>
</dbReference>
<accession>A0A840NJG0</accession>
<protein>
    <submittedName>
        <fullName evidence="8">Flp pilus assembly protein TadB</fullName>
    </submittedName>
</protein>
<comment type="caution">
    <text evidence="8">The sequence shown here is derived from an EMBL/GenBank/DDBJ whole genome shotgun (WGS) entry which is preliminary data.</text>
</comment>
<evidence type="ECO:0000256" key="1">
    <source>
        <dbReference type="ARBA" id="ARBA00004651"/>
    </source>
</evidence>
<dbReference type="PANTHER" id="PTHR35007">
    <property type="entry name" value="INTEGRAL MEMBRANE PROTEIN-RELATED"/>
    <property type="match status" value="1"/>
</dbReference>
<evidence type="ECO:0000256" key="6">
    <source>
        <dbReference type="SAM" id="Phobius"/>
    </source>
</evidence>
<evidence type="ECO:0000313" key="9">
    <source>
        <dbReference type="Proteomes" id="UP000580474"/>
    </source>
</evidence>
<keyword evidence="4 6" id="KW-1133">Transmembrane helix</keyword>
<gene>
    <name evidence="8" type="ORF">BJ969_003526</name>
</gene>
<keyword evidence="9" id="KW-1185">Reference proteome</keyword>
<dbReference type="InterPro" id="IPR018076">
    <property type="entry name" value="T2SS_GspF_dom"/>
</dbReference>
<evidence type="ECO:0000259" key="7">
    <source>
        <dbReference type="Pfam" id="PF00482"/>
    </source>
</evidence>
<feature type="transmembrane region" description="Helical" evidence="6">
    <location>
        <begin position="205"/>
        <end position="225"/>
    </location>
</feature>
<evidence type="ECO:0000256" key="4">
    <source>
        <dbReference type="ARBA" id="ARBA00022989"/>
    </source>
</evidence>
<dbReference type="PANTHER" id="PTHR35007:SF3">
    <property type="entry name" value="POSSIBLE CONSERVED ALANINE RICH MEMBRANE PROTEIN"/>
    <property type="match status" value="1"/>
</dbReference>
<evidence type="ECO:0000256" key="2">
    <source>
        <dbReference type="ARBA" id="ARBA00022475"/>
    </source>
</evidence>
<dbReference type="EMBL" id="JACHIV010000001">
    <property type="protein sequence ID" value="MBB5070438.1"/>
    <property type="molecule type" value="Genomic_DNA"/>
</dbReference>
<dbReference type="AlphaFoldDB" id="A0A840NJG0"/>
<feature type="transmembrane region" description="Helical" evidence="6">
    <location>
        <begin position="180"/>
        <end position="199"/>
    </location>
</feature>
<sequence>MASRFSPRSLRLAAVAVPLGAVAWWVTGWPVGGIAVAAATVGLPRILAPTAARDGIVRAEALVTWTRRVADLLASGAGGLSQAITRSAATAPGPLAEPVGRLAHRARHQGTETALRAFADELADPAADAIVLALLLRLRTGGRGLAELLHRQADAQARDVTARRDVEADRAKPRTTVRSLIGITLTMLTGLLIFAGHYLNPFATTDGQLVLAGIAALAAASLVWMHRLTTPPTPHRYLISTAGEVR</sequence>
<dbReference type="RefSeq" id="WP_184479970.1">
    <property type="nucleotide sequence ID" value="NZ_JACHIV010000001.1"/>
</dbReference>
<name>A0A840NJG0_9PSEU</name>
<proteinExistence type="predicted"/>
<evidence type="ECO:0000256" key="5">
    <source>
        <dbReference type="ARBA" id="ARBA00023136"/>
    </source>
</evidence>
<keyword evidence="5 6" id="KW-0472">Membrane</keyword>
<keyword evidence="3 6" id="KW-0812">Transmembrane</keyword>
<organism evidence="8 9">
    <name type="scientific">Saccharopolyspora gloriosae</name>
    <dbReference type="NCBI Taxonomy" id="455344"/>
    <lineage>
        <taxon>Bacteria</taxon>
        <taxon>Bacillati</taxon>
        <taxon>Actinomycetota</taxon>
        <taxon>Actinomycetes</taxon>
        <taxon>Pseudonocardiales</taxon>
        <taxon>Pseudonocardiaceae</taxon>
        <taxon>Saccharopolyspora</taxon>
    </lineage>
</organism>
<evidence type="ECO:0000256" key="3">
    <source>
        <dbReference type="ARBA" id="ARBA00022692"/>
    </source>
</evidence>
<feature type="transmembrane region" description="Helical" evidence="6">
    <location>
        <begin position="9"/>
        <end position="26"/>
    </location>
</feature>